<dbReference type="InterPro" id="IPR042266">
    <property type="entry name" value="PPPDE_sf"/>
</dbReference>
<gene>
    <name evidence="2" type="ORF">QBC47DRAFT_413240</name>
</gene>
<sequence length="223" mass="25178">MFSRLVSSSSRNNNPAPPDWESDGSYSPYTSDSEGFDDTNSDGESREVYLLGRSLGDPPGGRLHPTRRHTGIMVGGYVHEVLKAKVLGGTTEIMRYSRCRPGEWLQYEYLADPVYIGDTTLTDASIAEKANELILENPIYSFLDNNCQHFVDRLRRRICTKDYNGSHLTKPPVEKFKKKHKKTAKVVDKCYGAYRKVTLTLAAVTGKYDAEGSFMYVLEFARQ</sequence>
<dbReference type="Proteomes" id="UP001239445">
    <property type="component" value="Unassembled WGS sequence"/>
</dbReference>
<dbReference type="Gene3D" id="3.90.1720.30">
    <property type="entry name" value="PPPDE domains"/>
    <property type="match status" value="1"/>
</dbReference>
<keyword evidence="3" id="KW-1185">Reference proteome</keyword>
<feature type="region of interest" description="Disordered" evidence="1">
    <location>
        <begin position="1"/>
        <end position="43"/>
    </location>
</feature>
<reference evidence="2" key="1">
    <citation type="submission" date="2023-06" db="EMBL/GenBank/DDBJ databases">
        <title>Genome-scale phylogeny and comparative genomics of the fungal order Sordariales.</title>
        <authorList>
            <consortium name="Lawrence Berkeley National Laboratory"/>
            <person name="Hensen N."/>
            <person name="Bonometti L."/>
            <person name="Westerberg I."/>
            <person name="Brannstrom I.O."/>
            <person name="Guillou S."/>
            <person name="Cros-Aarteil S."/>
            <person name="Calhoun S."/>
            <person name="Haridas S."/>
            <person name="Kuo A."/>
            <person name="Mondo S."/>
            <person name="Pangilinan J."/>
            <person name="Riley R."/>
            <person name="Labutti K."/>
            <person name="Andreopoulos B."/>
            <person name="Lipzen A."/>
            <person name="Chen C."/>
            <person name="Yanf M."/>
            <person name="Daum C."/>
            <person name="Ng V."/>
            <person name="Clum A."/>
            <person name="Steindorff A."/>
            <person name="Ohm R."/>
            <person name="Martin F."/>
            <person name="Silar P."/>
            <person name="Natvig D."/>
            <person name="Lalanne C."/>
            <person name="Gautier V."/>
            <person name="Ament-Velasquez S.L."/>
            <person name="Kruys A."/>
            <person name="Hutchinson M.I."/>
            <person name="Powell A.J."/>
            <person name="Barry K."/>
            <person name="Miller A.N."/>
            <person name="Grigoriev I.V."/>
            <person name="Debuchy R."/>
            <person name="Gladieux P."/>
            <person name="Thoren M.H."/>
            <person name="Johannesson H."/>
        </authorList>
    </citation>
    <scope>NUCLEOTIDE SEQUENCE</scope>
    <source>
        <strain evidence="2">PSN4</strain>
    </source>
</reference>
<evidence type="ECO:0008006" key="4">
    <source>
        <dbReference type="Google" id="ProtNLM"/>
    </source>
</evidence>
<comment type="caution">
    <text evidence="2">The sequence shown here is derived from an EMBL/GenBank/DDBJ whole genome shotgun (WGS) entry which is preliminary data.</text>
</comment>
<accession>A0AAJ0BCF5</accession>
<evidence type="ECO:0000313" key="2">
    <source>
        <dbReference type="EMBL" id="KAK1755477.1"/>
    </source>
</evidence>
<name>A0AAJ0BCF5_9PEZI</name>
<dbReference type="EMBL" id="MU839833">
    <property type="protein sequence ID" value="KAK1755477.1"/>
    <property type="molecule type" value="Genomic_DNA"/>
</dbReference>
<feature type="compositionally biased region" description="Polar residues" evidence="1">
    <location>
        <begin position="24"/>
        <end position="33"/>
    </location>
</feature>
<protein>
    <recommendedName>
        <fullName evidence="4">PPPDE domain-containing protein</fullName>
    </recommendedName>
</protein>
<proteinExistence type="predicted"/>
<evidence type="ECO:0000256" key="1">
    <source>
        <dbReference type="SAM" id="MobiDB-lite"/>
    </source>
</evidence>
<organism evidence="2 3">
    <name type="scientific">Echria macrotheca</name>
    <dbReference type="NCBI Taxonomy" id="438768"/>
    <lineage>
        <taxon>Eukaryota</taxon>
        <taxon>Fungi</taxon>
        <taxon>Dikarya</taxon>
        <taxon>Ascomycota</taxon>
        <taxon>Pezizomycotina</taxon>
        <taxon>Sordariomycetes</taxon>
        <taxon>Sordariomycetidae</taxon>
        <taxon>Sordariales</taxon>
        <taxon>Schizotheciaceae</taxon>
        <taxon>Echria</taxon>
    </lineage>
</organism>
<evidence type="ECO:0000313" key="3">
    <source>
        <dbReference type="Proteomes" id="UP001239445"/>
    </source>
</evidence>
<dbReference type="AlphaFoldDB" id="A0AAJ0BCF5"/>